<dbReference type="PANTHER" id="PTHR43155:SF2">
    <property type="entry name" value="CYCLIC DI-GMP PHOSPHODIESTERASE PA4108"/>
    <property type="match status" value="1"/>
</dbReference>
<dbReference type="PROSITE" id="PS51832">
    <property type="entry name" value="HD_GYP"/>
    <property type="match status" value="1"/>
</dbReference>
<evidence type="ECO:0000313" key="2">
    <source>
        <dbReference type="EMBL" id="MBW6411064.1"/>
    </source>
</evidence>
<dbReference type="Proteomes" id="UP001519921">
    <property type="component" value="Unassembled WGS sequence"/>
</dbReference>
<dbReference type="InterPro" id="IPR003607">
    <property type="entry name" value="HD/PDEase_dom"/>
</dbReference>
<sequence>MRLVPIECVKNDSLLAKTIYDEEGRILLRPGVRLTDSLIKKIKQLHIFSLYIIDEYSNYEIEDIIKPELRQKAIKVIKQTFTDIERVSLIHDLKKRSLSDYSKEELDYFESINDIAEELIENILSNKNLLISLVDIKNMDNYTYQHSVNVAVLSLVLGISLNFPKYKLIQLCTGALLHDIGKSFIDKDIILKPDRLTPEEFEKIKSHPYKGYEFLGNIYDDVSSNSKLIVLQHHERIDGLGYPFGLKGDKINSMAKIVSIADVYDALTSDRPYKRAMCPSDALEYIMSNTGTFFDYEMVKVFSRVIVPFPNGTIVCLSNGDIGIVQDTVPNYPLRPSVKILKSMNEDIIGSNINLLNELSIVISGIQYEA</sequence>
<dbReference type="PANTHER" id="PTHR43155">
    <property type="entry name" value="CYCLIC DI-GMP PHOSPHODIESTERASE PA4108-RELATED"/>
    <property type="match status" value="1"/>
</dbReference>
<evidence type="ECO:0000313" key="3">
    <source>
        <dbReference type="Proteomes" id="UP001519921"/>
    </source>
</evidence>
<dbReference type="CDD" id="cd00077">
    <property type="entry name" value="HDc"/>
    <property type="match status" value="1"/>
</dbReference>
<accession>A0ABS7AR75</accession>
<feature type="domain" description="HD-GYP" evidence="1">
    <location>
        <begin position="121"/>
        <end position="318"/>
    </location>
</feature>
<keyword evidence="3" id="KW-1185">Reference proteome</keyword>
<gene>
    <name evidence="2" type="ORF">KYD98_13280</name>
</gene>
<dbReference type="Gene3D" id="1.10.3210.10">
    <property type="entry name" value="Hypothetical protein af1432"/>
    <property type="match status" value="1"/>
</dbReference>
<name>A0ABS7AR75_9CLOT</name>
<dbReference type="Pfam" id="PF13487">
    <property type="entry name" value="HD_5"/>
    <property type="match status" value="1"/>
</dbReference>
<comment type="caution">
    <text evidence="2">The sequence shown here is derived from an EMBL/GenBank/DDBJ whole genome shotgun (WGS) entry which is preliminary data.</text>
</comment>
<evidence type="ECO:0000259" key="1">
    <source>
        <dbReference type="PROSITE" id="PS51832"/>
    </source>
</evidence>
<dbReference type="SUPFAM" id="SSF109604">
    <property type="entry name" value="HD-domain/PDEase-like"/>
    <property type="match status" value="1"/>
</dbReference>
<protein>
    <submittedName>
        <fullName evidence="2">HD-GYP domain-containing protein</fullName>
    </submittedName>
</protein>
<proteinExistence type="predicted"/>
<dbReference type="RefSeq" id="WP_219780527.1">
    <property type="nucleotide sequence ID" value="NZ_JAHXPT010000011.1"/>
</dbReference>
<organism evidence="2 3">
    <name type="scientific">Clostridium weizhouense</name>
    <dbReference type="NCBI Taxonomy" id="2859781"/>
    <lineage>
        <taxon>Bacteria</taxon>
        <taxon>Bacillati</taxon>
        <taxon>Bacillota</taxon>
        <taxon>Clostridia</taxon>
        <taxon>Eubacteriales</taxon>
        <taxon>Clostridiaceae</taxon>
        <taxon>Clostridium</taxon>
    </lineage>
</organism>
<dbReference type="InterPro" id="IPR037522">
    <property type="entry name" value="HD_GYP_dom"/>
</dbReference>
<reference evidence="2 3" key="1">
    <citation type="submission" date="2021-07" db="EMBL/GenBank/DDBJ databases">
        <title>Clostridium weizhouense sp. nov., an anaerobic bacterium isolated from activated sludge of Petroleum wastewater.</title>
        <authorList>
            <person name="Li Q."/>
        </authorList>
    </citation>
    <scope>NUCLEOTIDE SEQUENCE [LARGE SCALE GENOMIC DNA]</scope>
    <source>
        <strain evidence="2 3">YB-6</strain>
    </source>
</reference>
<dbReference type="SMART" id="SM00471">
    <property type="entry name" value="HDc"/>
    <property type="match status" value="1"/>
</dbReference>
<dbReference type="EMBL" id="JAHXPT010000011">
    <property type="protein sequence ID" value="MBW6411064.1"/>
    <property type="molecule type" value="Genomic_DNA"/>
</dbReference>